<name>A0A846LR97_9ACTN</name>
<evidence type="ECO:0000313" key="2">
    <source>
        <dbReference type="EMBL" id="GGL69222.1"/>
    </source>
</evidence>
<reference evidence="2" key="4">
    <citation type="submission" date="2024-05" db="EMBL/GenBank/DDBJ databases">
        <authorList>
            <person name="Sun Q."/>
            <person name="Zhou Y."/>
        </authorList>
    </citation>
    <scope>NUCLEOTIDE SEQUENCE</scope>
    <source>
        <strain evidence="2">CGMCC 4.5581</strain>
    </source>
</reference>
<sequence>MTGAVDPDPDDLAGQQHKAGFGGREEPASGDPTAGGKHGDVGTTDSIAADEPDDGTHYAVGGGNNDPEPQQPPHAGPDGT</sequence>
<organism evidence="3 4">
    <name type="scientific">Modestobacter marinus</name>
    <dbReference type="NCBI Taxonomy" id="477641"/>
    <lineage>
        <taxon>Bacteria</taxon>
        <taxon>Bacillati</taxon>
        <taxon>Actinomycetota</taxon>
        <taxon>Actinomycetes</taxon>
        <taxon>Geodermatophilales</taxon>
        <taxon>Geodermatophilaceae</taxon>
        <taxon>Modestobacter</taxon>
    </lineage>
</organism>
<feature type="compositionally biased region" description="Pro residues" evidence="1">
    <location>
        <begin position="69"/>
        <end position="80"/>
    </location>
</feature>
<evidence type="ECO:0000256" key="1">
    <source>
        <dbReference type="SAM" id="MobiDB-lite"/>
    </source>
</evidence>
<keyword evidence="5" id="KW-1185">Reference proteome</keyword>
<dbReference type="EMBL" id="JAAMPA010000001">
    <property type="protein sequence ID" value="NIH68055.1"/>
    <property type="molecule type" value="Genomic_DNA"/>
</dbReference>
<evidence type="ECO:0000313" key="5">
    <source>
        <dbReference type="Proteomes" id="UP000648663"/>
    </source>
</evidence>
<protein>
    <submittedName>
        <fullName evidence="3">Uncharacterized protein</fullName>
    </submittedName>
</protein>
<dbReference type="RefSeq" id="WP_166755336.1">
    <property type="nucleotide sequence ID" value="NZ_BAABJU010000015.1"/>
</dbReference>
<comment type="caution">
    <text evidence="3">The sequence shown here is derived from an EMBL/GenBank/DDBJ whole genome shotgun (WGS) entry which is preliminary data.</text>
</comment>
<reference evidence="3 4" key="3">
    <citation type="submission" date="2020-02" db="EMBL/GenBank/DDBJ databases">
        <title>Sequencing the genomes of 1000 actinobacteria strains.</title>
        <authorList>
            <person name="Klenk H.-P."/>
        </authorList>
    </citation>
    <scope>NUCLEOTIDE SEQUENCE [LARGE SCALE GENOMIC DNA]</scope>
    <source>
        <strain evidence="3 4">DSM 45201</strain>
    </source>
</reference>
<reference evidence="5" key="2">
    <citation type="journal article" date="2019" name="Int. J. Syst. Evol. Microbiol.">
        <title>The Global Catalogue of Microorganisms (GCM) 10K type strain sequencing project: providing services to taxonomists for standard genome sequencing and annotation.</title>
        <authorList>
            <consortium name="The Broad Institute Genomics Platform"/>
            <consortium name="The Broad Institute Genome Sequencing Center for Infectious Disease"/>
            <person name="Wu L."/>
            <person name="Ma J."/>
        </authorList>
    </citation>
    <scope>NUCLEOTIDE SEQUENCE [LARGE SCALE GENOMIC DNA]</scope>
    <source>
        <strain evidence="5">CGMCC 4.5581</strain>
    </source>
</reference>
<accession>A0A846LR97</accession>
<gene>
    <name evidence="3" type="ORF">FB380_002501</name>
    <name evidence="2" type="ORF">GCM10011589_26860</name>
</gene>
<feature type="region of interest" description="Disordered" evidence="1">
    <location>
        <begin position="1"/>
        <end position="80"/>
    </location>
</feature>
<evidence type="ECO:0000313" key="3">
    <source>
        <dbReference type="EMBL" id="NIH68055.1"/>
    </source>
</evidence>
<dbReference type="Proteomes" id="UP000648663">
    <property type="component" value="Unassembled WGS sequence"/>
</dbReference>
<evidence type="ECO:0000313" key="4">
    <source>
        <dbReference type="Proteomes" id="UP000552836"/>
    </source>
</evidence>
<dbReference type="AlphaFoldDB" id="A0A846LR97"/>
<dbReference type="EMBL" id="BMMI01000005">
    <property type="protein sequence ID" value="GGL69222.1"/>
    <property type="molecule type" value="Genomic_DNA"/>
</dbReference>
<dbReference type="Proteomes" id="UP000552836">
    <property type="component" value="Unassembled WGS sequence"/>
</dbReference>
<reference evidence="2" key="1">
    <citation type="journal article" date="2014" name="Int. J. Syst. Evol. Microbiol.">
        <title>Complete genome of a new Firmicutes species belonging to the dominant human colonic microbiota ('Ruminococcus bicirculans') reveals two chromosomes and a selective capacity to utilize plant glucans.</title>
        <authorList>
            <consortium name="NISC Comparative Sequencing Program"/>
            <person name="Wegmann U."/>
            <person name="Louis P."/>
            <person name="Goesmann A."/>
            <person name="Henrissat B."/>
            <person name="Duncan S.H."/>
            <person name="Flint H.J."/>
        </authorList>
    </citation>
    <scope>NUCLEOTIDE SEQUENCE</scope>
    <source>
        <strain evidence="2">CGMCC 4.5581</strain>
    </source>
</reference>
<proteinExistence type="predicted"/>